<dbReference type="Pfam" id="PF00528">
    <property type="entry name" value="BPD_transp_1"/>
    <property type="match status" value="1"/>
</dbReference>
<feature type="domain" description="ABC transmembrane type-1" evidence="9">
    <location>
        <begin position="1"/>
        <end position="182"/>
    </location>
</feature>
<accession>A0A645DWA6</accession>
<evidence type="ECO:0000256" key="4">
    <source>
        <dbReference type="ARBA" id="ARBA00022692"/>
    </source>
</evidence>
<reference evidence="10" key="1">
    <citation type="submission" date="2019-08" db="EMBL/GenBank/DDBJ databases">
        <authorList>
            <person name="Kucharzyk K."/>
            <person name="Murdoch R.W."/>
            <person name="Higgins S."/>
            <person name="Loffler F."/>
        </authorList>
    </citation>
    <scope>NUCLEOTIDE SEQUENCE</scope>
</reference>
<evidence type="ECO:0000256" key="6">
    <source>
        <dbReference type="ARBA" id="ARBA00023136"/>
    </source>
</evidence>
<keyword evidence="6 8" id="KW-0472">Membrane</keyword>
<dbReference type="AlphaFoldDB" id="A0A645DWA6"/>
<organism evidence="10">
    <name type="scientific">bioreactor metagenome</name>
    <dbReference type="NCBI Taxonomy" id="1076179"/>
    <lineage>
        <taxon>unclassified sequences</taxon>
        <taxon>metagenomes</taxon>
        <taxon>ecological metagenomes</taxon>
    </lineage>
</organism>
<dbReference type="GO" id="GO:0005886">
    <property type="term" value="C:plasma membrane"/>
    <property type="evidence" value="ECO:0007669"/>
    <property type="project" value="UniProtKB-SubCell"/>
</dbReference>
<comment type="caution">
    <text evidence="10">The sequence shown here is derived from an EMBL/GenBank/DDBJ whole genome shotgun (WGS) entry which is preliminary data.</text>
</comment>
<evidence type="ECO:0000256" key="7">
    <source>
        <dbReference type="ARBA" id="ARBA00041107"/>
    </source>
</evidence>
<evidence type="ECO:0000259" key="9">
    <source>
        <dbReference type="PROSITE" id="PS50928"/>
    </source>
</evidence>
<gene>
    <name evidence="10" type="primary">gsiC_35</name>
    <name evidence="10" type="ORF">SDC9_140932</name>
</gene>
<evidence type="ECO:0000313" key="10">
    <source>
        <dbReference type="EMBL" id="MPM93790.1"/>
    </source>
</evidence>
<dbReference type="CDD" id="cd06261">
    <property type="entry name" value="TM_PBP2"/>
    <property type="match status" value="1"/>
</dbReference>
<dbReference type="EMBL" id="VSSQ01040519">
    <property type="protein sequence ID" value="MPM93790.1"/>
    <property type="molecule type" value="Genomic_DNA"/>
</dbReference>
<dbReference type="InterPro" id="IPR035906">
    <property type="entry name" value="MetI-like_sf"/>
</dbReference>
<evidence type="ECO:0000256" key="5">
    <source>
        <dbReference type="ARBA" id="ARBA00022989"/>
    </source>
</evidence>
<dbReference type="SUPFAM" id="SSF161098">
    <property type="entry name" value="MetI-like"/>
    <property type="match status" value="1"/>
</dbReference>
<comment type="subcellular location">
    <subcellularLocation>
        <location evidence="1">Cell membrane</location>
        <topology evidence="1">Multi-pass membrane protein</topology>
    </subcellularLocation>
</comment>
<feature type="transmembrane region" description="Helical" evidence="8">
    <location>
        <begin position="12"/>
        <end position="40"/>
    </location>
</feature>
<dbReference type="PANTHER" id="PTHR43163">
    <property type="entry name" value="DIPEPTIDE TRANSPORT SYSTEM PERMEASE PROTEIN DPPB-RELATED"/>
    <property type="match status" value="1"/>
</dbReference>
<keyword evidence="4 8" id="KW-0812">Transmembrane</keyword>
<name>A0A645DWA6_9ZZZZ</name>
<dbReference type="GO" id="GO:0055085">
    <property type="term" value="P:transmembrane transport"/>
    <property type="evidence" value="ECO:0007669"/>
    <property type="project" value="InterPro"/>
</dbReference>
<evidence type="ECO:0000256" key="1">
    <source>
        <dbReference type="ARBA" id="ARBA00004651"/>
    </source>
</evidence>
<evidence type="ECO:0000256" key="8">
    <source>
        <dbReference type="SAM" id="Phobius"/>
    </source>
</evidence>
<dbReference type="PROSITE" id="PS50928">
    <property type="entry name" value="ABC_TM1"/>
    <property type="match status" value="1"/>
</dbReference>
<sequence>MGIAAAYHKGSFLDRILTIISLGGICLPPFWIGLMLMLVFSVKLGWLPTSGIGTWKHMILPALAISFRPMGHLSQIVRFEMMQQLNGLYVITARAKGVTETAVLFKHALKNIMTASITMIGSDFTKQLGGLSASVEVVFGFPGFGHLISETIDNMDFPLLQAEVFFVALIVCLINLLVDILYAAFDPRIRY</sequence>
<dbReference type="PANTHER" id="PTHR43163:SF5">
    <property type="entry name" value="GLUTATHIONE TRANSPORT SYSTEM PERMEASE PROTEIN GSIC"/>
    <property type="match status" value="1"/>
</dbReference>
<feature type="transmembrane region" description="Helical" evidence="8">
    <location>
        <begin position="164"/>
        <end position="185"/>
    </location>
</feature>
<evidence type="ECO:0000256" key="3">
    <source>
        <dbReference type="ARBA" id="ARBA00022475"/>
    </source>
</evidence>
<dbReference type="InterPro" id="IPR000515">
    <property type="entry name" value="MetI-like"/>
</dbReference>
<keyword evidence="2" id="KW-0813">Transport</keyword>
<keyword evidence="5 8" id="KW-1133">Transmembrane helix</keyword>
<keyword evidence="3" id="KW-1003">Cell membrane</keyword>
<evidence type="ECO:0000256" key="2">
    <source>
        <dbReference type="ARBA" id="ARBA00022448"/>
    </source>
</evidence>
<dbReference type="Gene3D" id="1.10.3720.10">
    <property type="entry name" value="MetI-like"/>
    <property type="match status" value="1"/>
</dbReference>
<protein>
    <recommendedName>
        <fullName evidence="7">Glutathione transport system permease protein GsiC</fullName>
    </recommendedName>
</protein>
<proteinExistence type="predicted"/>